<keyword evidence="10 13" id="KW-0472">Membrane</keyword>
<comment type="similarity">
    <text evidence="2 13 14">Belongs to the TonB-dependent receptor family.</text>
</comment>
<dbReference type="AlphaFoldDB" id="A0A426VBA2"/>
<keyword evidence="11 18" id="KW-0675">Receptor</keyword>
<keyword evidence="4 13" id="KW-1134">Transmembrane beta strand</keyword>
<feature type="compositionally biased region" description="Polar residues" evidence="15">
    <location>
        <begin position="1"/>
        <end position="18"/>
    </location>
</feature>
<dbReference type="PANTHER" id="PTHR32552">
    <property type="entry name" value="FERRICHROME IRON RECEPTOR-RELATED"/>
    <property type="match status" value="1"/>
</dbReference>
<evidence type="ECO:0000256" key="14">
    <source>
        <dbReference type="RuleBase" id="RU003357"/>
    </source>
</evidence>
<comment type="subcellular location">
    <subcellularLocation>
        <location evidence="1 13">Cell outer membrane</location>
        <topology evidence="1 13">Multi-pass membrane protein</topology>
    </subcellularLocation>
</comment>
<sequence>MAQTPPATRTASPASEQAPTELGNVVVRAHYDNSVGSSDAASEGAVTASLLANRPTLRPAEVLEFVPGLIVTQHSGGGKANQYFLRGFNLDHGTDFATYVDGMPINMPTHAHGQGYSDMNWLMPELVQRINYRKGPYFAEEGDFSSAGAARIRLVDSLPQGVLNVTAGQDGYRRALVANSSPLSTGTLLYAFEAVHNDGPWDHPEDLRKLNGLLRYSVGAGANRTSLTAMAYDARWNSTDQIPLRAVEGGLVGRYGALDPSDGGRTSRQSLSLDTQHTNAWGTFKFNAYAIHSRLKLFSNFEYANDDEPDNAGASQFEQAERRQVVGMAMSQHWTTQWGGFETNNVIGLQARHDRMRPLGLYEAEGGERTGVLQESRVRQRSVGLYAESSTQWQPWLRSVLGLRADHLQADVDSAMAANSGQTSASLASPKLSLILGPWEKTEYFINAGTGFHSNDARGTTVAVDPVPPLVRSKGLELGLRTEIVPGLQSSLAWWQLKLGSELVFVGDAGTTEANRASKRQGIEWNNHYVATNWLQFDLDLAASQARFTQDAPEGNRIPGALEKVASLGVTVNDLGRWHGQFQLRYFGPRPLIEDNSVRSSSTTLAYARVGYRFSPALKLDVDVFNLFNRKDNDIEYFYASRLLGDTAGVDDRHIHPVEPRTLRVTLSASF</sequence>
<evidence type="ECO:0000256" key="3">
    <source>
        <dbReference type="ARBA" id="ARBA00022448"/>
    </source>
</evidence>
<evidence type="ECO:0000256" key="10">
    <source>
        <dbReference type="ARBA" id="ARBA00023136"/>
    </source>
</evidence>
<organism evidence="18 19">
    <name type="scientific">Aquabacterium soli</name>
    <dbReference type="NCBI Taxonomy" id="2493092"/>
    <lineage>
        <taxon>Bacteria</taxon>
        <taxon>Pseudomonadati</taxon>
        <taxon>Pseudomonadota</taxon>
        <taxon>Betaproteobacteria</taxon>
        <taxon>Burkholderiales</taxon>
        <taxon>Aquabacterium</taxon>
    </lineage>
</organism>
<reference evidence="18 19" key="1">
    <citation type="submission" date="2018-12" db="EMBL/GenBank/DDBJ databases">
        <title>The whole draft genome of Aquabacterium sp. SJQ9.</title>
        <authorList>
            <person name="Sun L."/>
            <person name="Gao X."/>
            <person name="Chen W."/>
            <person name="Huang K."/>
        </authorList>
    </citation>
    <scope>NUCLEOTIDE SEQUENCE [LARGE SCALE GENOMIC DNA]</scope>
    <source>
        <strain evidence="18 19">SJQ9</strain>
    </source>
</reference>
<evidence type="ECO:0000256" key="6">
    <source>
        <dbReference type="ARBA" id="ARBA00022692"/>
    </source>
</evidence>
<dbReference type="Pfam" id="PF00593">
    <property type="entry name" value="TonB_dep_Rec_b-barrel"/>
    <property type="match status" value="1"/>
</dbReference>
<feature type="domain" description="TonB-dependent receptor plug" evidence="17">
    <location>
        <begin position="42"/>
        <end position="149"/>
    </location>
</feature>
<keyword evidence="7" id="KW-0408">Iron</keyword>
<keyword evidence="5" id="KW-0410">Iron transport</keyword>
<gene>
    <name evidence="18" type="ORF">EIP75_11970</name>
</gene>
<keyword evidence="12 13" id="KW-0998">Cell outer membrane</keyword>
<proteinExistence type="inferred from homology"/>
<evidence type="ECO:0000256" key="2">
    <source>
        <dbReference type="ARBA" id="ARBA00009810"/>
    </source>
</evidence>
<dbReference type="InterPro" id="IPR036942">
    <property type="entry name" value="Beta-barrel_TonB_sf"/>
</dbReference>
<keyword evidence="19" id="KW-1185">Reference proteome</keyword>
<feature type="domain" description="TonB-dependent receptor-like beta-barrel" evidence="16">
    <location>
        <begin position="222"/>
        <end position="627"/>
    </location>
</feature>
<dbReference type="Gene3D" id="2.170.130.10">
    <property type="entry name" value="TonB-dependent receptor, plug domain"/>
    <property type="match status" value="1"/>
</dbReference>
<evidence type="ECO:0000256" key="13">
    <source>
        <dbReference type="PROSITE-ProRule" id="PRU01360"/>
    </source>
</evidence>
<dbReference type="PANTHER" id="PTHR32552:SF81">
    <property type="entry name" value="TONB-DEPENDENT OUTER MEMBRANE RECEPTOR"/>
    <property type="match status" value="1"/>
</dbReference>
<dbReference type="PROSITE" id="PS52016">
    <property type="entry name" value="TONB_DEPENDENT_REC_3"/>
    <property type="match status" value="1"/>
</dbReference>
<dbReference type="EMBL" id="RSED01000008">
    <property type="protein sequence ID" value="RRS04219.1"/>
    <property type="molecule type" value="Genomic_DNA"/>
</dbReference>
<name>A0A426VBA2_9BURK</name>
<evidence type="ECO:0000256" key="12">
    <source>
        <dbReference type="ARBA" id="ARBA00023237"/>
    </source>
</evidence>
<feature type="region of interest" description="Disordered" evidence="15">
    <location>
        <begin position="1"/>
        <end position="20"/>
    </location>
</feature>
<evidence type="ECO:0000259" key="17">
    <source>
        <dbReference type="Pfam" id="PF07715"/>
    </source>
</evidence>
<dbReference type="InterPro" id="IPR037066">
    <property type="entry name" value="Plug_dom_sf"/>
</dbReference>
<evidence type="ECO:0000256" key="9">
    <source>
        <dbReference type="ARBA" id="ARBA00023077"/>
    </source>
</evidence>
<dbReference type="Pfam" id="PF07715">
    <property type="entry name" value="Plug"/>
    <property type="match status" value="1"/>
</dbReference>
<dbReference type="SUPFAM" id="SSF56935">
    <property type="entry name" value="Porins"/>
    <property type="match status" value="1"/>
</dbReference>
<accession>A0A426VBA2</accession>
<dbReference type="InterPro" id="IPR012910">
    <property type="entry name" value="Plug_dom"/>
</dbReference>
<evidence type="ECO:0000256" key="7">
    <source>
        <dbReference type="ARBA" id="ARBA00023004"/>
    </source>
</evidence>
<evidence type="ECO:0000256" key="4">
    <source>
        <dbReference type="ARBA" id="ARBA00022452"/>
    </source>
</evidence>
<evidence type="ECO:0000256" key="1">
    <source>
        <dbReference type="ARBA" id="ARBA00004571"/>
    </source>
</evidence>
<evidence type="ECO:0000313" key="18">
    <source>
        <dbReference type="EMBL" id="RRS04219.1"/>
    </source>
</evidence>
<evidence type="ECO:0000313" key="19">
    <source>
        <dbReference type="Proteomes" id="UP000269265"/>
    </source>
</evidence>
<keyword evidence="3 13" id="KW-0813">Transport</keyword>
<keyword evidence="8" id="KW-0406">Ion transport</keyword>
<evidence type="ECO:0000259" key="16">
    <source>
        <dbReference type="Pfam" id="PF00593"/>
    </source>
</evidence>
<keyword evidence="6 13" id="KW-0812">Transmembrane</keyword>
<dbReference type="OrthoDB" id="99480at2"/>
<dbReference type="GO" id="GO:0009279">
    <property type="term" value="C:cell outer membrane"/>
    <property type="evidence" value="ECO:0007669"/>
    <property type="project" value="UniProtKB-SubCell"/>
</dbReference>
<dbReference type="InterPro" id="IPR039426">
    <property type="entry name" value="TonB-dep_rcpt-like"/>
</dbReference>
<evidence type="ECO:0000256" key="8">
    <source>
        <dbReference type="ARBA" id="ARBA00023065"/>
    </source>
</evidence>
<keyword evidence="9 14" id="KW-0798">TonB box</keyword>
<evidence type="ECO:0000256" key="15">
    <source>
        <dbReference type="SAM" id="MobiDB-lite"/>
    </source>
</evidence>
<protein>
    <submittedName>
        <fullName evidence="18">TonB-dependent receptor</fullName>
    </submittedName>
</protein>
<comment type="caution">
    <text evidence="18">The sequence shown here is derived from an EMBL/GenBank/DDBJ whole genome shotgun (WGS) entry which is preliminary data.</text>
</comment>
<evidence type="ECO:0000256" key="11">
    <source>
        <dbReference type="ARBA" id="ARBA00023170"/>
    </source>
</evidence>
<evidence type="ECO:0000256" key="5">
    <source>
        <dbReference type="ARBA" id="ARBA00022496"/>
    </source>
</evidence>
<dbReference type="Gene3D" id="2.40.170.20">
    <property type="entry name" value="TonB-dependent receptor, beta-barrel domain"/>
    <property type="match status" value="1"/>
</dbReference>
<dbReference type="Proteomes" id="UP000269265">
    <property type="component" value="Unassembled WGS sequence"/>
</dbReference>
<dbReference type="InterPro" id="IPR000531">
    <property type="entry name" value="Beta-barrel_TonB"/>
</dbReference>
<dbReference type="GO" id="GO:0006826">
    <property type="term" value="P:iron ion transport"/>
    <property type="evidence" value="ECO:0007669"/>
    <property type="project" value="UniProtKB-KW"/>
</dbReference>